<keyword evidence="1" id="KW-1133">Transmembrane helix</keyword>
<proteinExistence type="predicted"/>
<keyword evidence="3" id="KW-1185">Reference proteome</keyword>
<feature type="transmembrane region" description="Helical" evidence="1">
    <location>
        <begin position="20"/>
        <end position="40"/>
    </location>
</feature>
<gene>
    <name evidence="2" type="ORF">KSS90_14970</name>
</gene>
<keyword evidence="1" id="KW-0472">Membrane</keyword>
<reference evidence="2 3" key="1">
    <citation type="journal article" date="2021" name="Microorganisms">
        <title>The Ever-Expanding Pseudomonas Genus: Description of 43 New Species and Partition of the Pseudomonas putida Group.</title>
        <authorList>
            <person name="Girard L."/>
            <person name="Lood C."/>
            <person name="Hofte M."/>
            <person name="Vandamme P."/>
            <person name="Rokni-Zadeh H."/>
            <person name="van Noort V."/>
            <person name="Lavigne R."/>
            <person name="De Mot R."/>
        </authorList>
    </citation>
    <scope>NUCLEOTIDE SEQUENCE [LARGE SCALE GENOMIC DNA]</scope>
    <source>
        <strain evidence="2 3">COW77</strain>
    </source>
</reference>
<evidence type="ECO:0000256" key="1">
    <source>
        <dbReference type="SAM" id="Phobius"/>
    </source>
</evidence>
<organism evidence="2 3">
    <name type="scientific">Pseudomonas maumuensis</name>
    <dbReference type="NCBI Taxonomy" id="2842354"/>
    <lineage>
        <taxon>Bacteria</taxon>
        <taxon>Pseudomonadati</taxon>
        <taxon>Pseudomonadota</taxon>
        <taxon>Gammaproteobacteria</taxon>
        <taxon>Pseudomonadales</taxon>
        <taxon>Pseudomonadaceae</taxon>
        <taxon>Pseudomonas</taxon>
    </lineage>
</organism>
<dbReference type="EMBL" id="CP077077">
    <property type="protein sequence ID" value="QXH54666.1"/>
    <property type="molecule type" value="Genomic_DNA"/>
</dbReference>
<evidence type="ECO:0000313" key="2">
    <source>
        <dbReference type="EMBL" id="QXH54666.1"/>
    </source>
</evidence>
<sequence length="92" mass="9590">MWDDLPAGWKTNGDSLETRLSLRFLVSAIALANVLTAVGYDDARLTVDDHAATDLGGHTVVAADVVTVVVAYGFLHACAALRAGGGMVVFSE</sequence>
<name>A0ABX8NE84_9PSED</name>
<protein>
    <submittedName>
        <fullName evidence="2">Uncharacterized protein</fullName>
    </submittedName>
</protein>
<accession>A0ABX8NE84</accession>
<keyword evidence="1" id="KW-0812">Transmembrane</keyword>
<feature type="transmembrane region" description="Helical" evidence="1">
    <location>
        <begin position="60"/>
        <end position="81"/>
    </location>
</feature>
<evidence type="ECO:0000313" key="3">
    <source>
        <dbReference type="Proteomes" id="UP000824010"/>
    </source>
</evidence>
<dbReference type="Proteomes" id="UP000824010">
    <property type="component" value="Chromosome"/>
</dbReference>
<dbReference type="RefSeq" id="WP_217866188.1">
    <property type="nucleotide sequence ID" value="NZ_CP077077.1"/>
</dbReference>